<sequence>MSDRTEPQGELAIRTLPMPSDLNAAGDVFGGYVMAQMDIAGSLMAYEIAGGRVATVAVDGMAFVAPVKVGDILCVYNCLRRRGRTSVTIGVEAWVRRRVIGEWTKVTHADFTYVHLDGTGRPAPLPEASS</sequence>
<feature type="domain" description="HotDog ACOT-type" evidence="4">
    <location>
        <begin position="7"/>
        <end position="119"/>
    </location>
</feature>
<dbReference type="Gene3D" id="3.10.129.10">
    <property type="entry name" value="Hotdog Thioesterase"/>
    <property type="match status" value="1"/>
</dbReference>
<evidence type="ECO:0000259" key="4">
    <source>
        <dbReference type="PROSITE" id="PS51770"/>
    </source>
</evidence>
<evidence type="ECO:0000256" key="2">
    <source>
        <dbReference type="ARBA" id="ARBA00022801"/>
    </source>
</evidence>
<dbReference type="CDD" id="cd03442">
    <property type="entry name" value="BFIT_BACH"/>
    <property type="match status" value="1"/>
</dbReference>
<reference evidence="5 6" key="1">
    <citation type="submission" date="2020-08" db="EMBL/GenBank/DDBJ databases">
        <title>Genomic Encyclopedia of Type Strains, Phase IV (KMG-IV): sequencing the most valuable type-strain genomes for metagenomic binning, comparative biology and taxonomic classification.</title>
        <authorList>
            <person name="Goeker M."/>
        </authorList>
    </citation>
    <scope>NUCLEOTIDE SEQUENCE [LARGE SCALE GENOMIC DNA]</scope>
    <source>
        <strain evidence="5 6">DSM 102850</strain>
    </source>
</reference>
<dbReference type="InterPro" id="IPR029069">
    <property type="entry name" value="HotDog_dom_sf"/>
</dbReference>
<dbReference type="RefSeq" id="WP_183815916.1">
    <property type="nucleotide sequence ID" value="NZ_JACHOB010000001.1"/>
</dbReference>
<dbReference type="Pfam" id="PF03061">
    <property type="entry name" value="4HBT"/>
    <property type="match status" value="1"/>
</dbReference>
<evidence type="ECO:0000256" key="1">
    <source>
        <dbReference type="ARBA" id="ARBA00010458"/>
    </source>
</evidence>
<dbReference type="GO" id="GO:0005829">
    <property type="term" value="C:cytosol"/>
    <property type="evidence" value="ECO:0007669"/>
    <property type="project" value="TreeGrafter"/>
</dbReference>
<dbReference type="InterPro" id="IPR006683">
    <property type="entry name" value="Thioestr_dom"/>
</dbReference>
<dbReference type="EC" id="3.1.2.-" evidence="5"/>
<dbReference type="Proteomes" id="UP000563524">
    <property type="component" value="Unassembled WGS sequence"/>
</dbReference>
<dbReference type="InterPro" id="IPR033120">
    <property type="entry name" value="HOTDOG_ACOT"/>
</dbReference>
<evidence type="ECO:0000256" key="3">
    <source>
        <dbReference type="PROSITE-ProRule" id="PRU01106"/>
    </source>
</evidence>
<evidence type="ECO:0000313" key="6">
    <source>
        <dbReference type="Proteomes" id="UP000563524"/>
    </source>
</evidence>
<keyword evidence="6" id="KW-1185">Reference proteome</keyword>
<dbReference type="GO" id="GO:0006637">
    <property type="term" value="P:acyl-CoA metabolic process"/>
    <property type="evidence" value="ECO:0007669"/>
    <property type="project" value="TreeGrafter"/>
</dbReference>
<dbReference type="SUPFAM" id="SSF54637">
    <property type="entry name" value="Thioesterase/thiol ester dehydrase-isomerase"/>
    <property type="match status" value="1"/>
</dbReference>
<protein>
    <submittedName>
        <fullName evidence="5">Acyl-CoA thioesterase YciA</fullName>
        <ecNumber evidence="5">3.1.2.-</ecNumber>
    </submittedName>
</protein>
<gene>
    <name evidence="5" type="ORF">GGQ59_000744</name>
</gene>
<dbReference type="EMBL" id="JACHOB010000001">
    <property type="protein sequence ID" value="MBB4658244.1"/>
    <property type="molecule type" value="Genomic_DNA"/>
</dbReference>
<dbReference type="PANTHER" id="PTHR11049">
    <property type="entry name" value="ACYL COENZYME A THIOESTER HYDROLASE"/>
    <property type="match status" value="1"/>
</dbReference>
<organism evidence="5 6">
    <name type="scientific">Parvularcula dongshanensis</name>
    <dbReference type="NCBI Taxonomy" id="1173995"/>
    <lineage>
        <taxon>Bacteria</taxon>
        <taxon>Pseudomonadati</taxon>
        <taxon>Pseudomonadota</taxon>
        <taxon>Alphaproteobacteria</taxon>
        <taxon>Parvularculales</taxon>
        <taxon>Parvularculaceae</taxon>
        <taxon>Parvularcula</taxon>
    </lineage>
</organism>
<dbReference type="GO" id="GO:0009062">
    <property type="term" value="P:fatty acid catabolic process"/>
    <property type="evidence" value="ECO:0007669"/>
    <property type="project" value="TreeGrafter"/>
</dbReference>
<dbReference type="PROSITE" id="PS51770">
    <property type="entry name" value="HOTDOG_ACOT"/>
    <property type="match status" value="1"/>
</dbReference>
<dbReference type="AlphaFoldDB" id="A0A840I1X7"/>
<evidence type="ECO:0000313" key="5">
    <source>
        <dbReference type="EMBL" id="MBB4658244.1"/>
    </source>
</evidence>
<dbReference type="InterPro" id="IPR040170">
    <property type="entry name" value="Cytosol_ACT"/>
</dbReference>
<dbReference type="GO" id="GO:0052816">
    <property type="term" value="F:long-chain fatty acyl-CoA hydrolase activity"/>
    <property type="evidence" value="ECO:0007669"/>
    <property type="project" value="TreeGrafter"/>
</dbReference>
<dbReference type="PANTHER" id="PTHR11049:SF5">
    <property type="entry name" value="ACYL-COA THIOESTER HYDROLASE YCIA"/>
    <property type="match status" value="1"/>
</dbReference>
<proteinExistence type="inferred from homology"/>
<keyword evidence="2 3" id="KW-0378">Hydrolase</keyword>
<name>A0A840I1X7_9PROT</name>
<accession>A0A840I1X7</accession>
<comment type="similarity">
    <text evidence="1">Belongs to the acyl coenzyme A hydrolase family.</text>
</comment>
<comment type="caution">
    <text evidence="5">The sequence shown here is derived from an EMBL/GenBank/DDBJ whole genome shotgun (WGS) entry which is preliminary data.</text>
</comment>